<keyword evidence="4 9" id="KW-0812">Transmembrane</keyword>
<evidence type="ECO:0000256" key="8">
    <source>
        <dbReference type="SAM" id="MobiDB-lite"/>
    </source>
</evidence>
<feature type="transmembrane region" description="Helical" evidence="9">
    <location>
        <begin position="229"/>
        <end position="249"/>
    </location>
</feature>
<protein>
    <submittedName>
        <fullName evidence="10">DUF2029 domain-containing protein</fullName>
    </submittedName>
</protein>
<evidence type="ECO:0000256" key="1">
    <source>
        <dbReference type="ARBA" id="ARBA00004651"/>
    </source>
</evidence>
<feature type="transmembrane region" description="Helical" evidence="9">
    <location>
        <begin position="103"/>
        <end position="124"/>
    </location>
</feature>
<evidence type="ECO:0000313" key="11">
    <source>
        <dbReference type="Proteomes" id="UP000824190"/>
    </source>
</evidence>
<feature type="region of interest" description="Disordered" evidence="8">
    <location>
        <begin position="421"/>
        <end position="451"/>
    </location>
</feature>
<evidence type="ECO:0000313" key="10">
    <source>
        <dbReference type="EMBL" id="HIW91106.1"/>
    </source>
</evidence>
<keyword evidence="3" id="KW-0808">Transferase</keyword>
<evidence type="ECO:0000256" key="2">
    <source>
        <dbReference type="ARBA" id="ARBA00022475"/>
    </source>
</evidence>
<feature type="transmembrane region" description="Helical" evidence="9">
    <location>
        <begin position="25"/>
        <end position="44"/>
    </location>
</feature>
<feature type="transmembrane region" description="Helical" evidence="9">
    <location>
        <begin position="161"/>
        <end position="177"/>
    </location>
</feature>
<feature type="compositionally biased region" description="Basic and acidic residues" evidence="8">
    <location>
        <begin position="441"/>
        <end position="451"/>
    </location>
</feature>
<comment type="similarity">
    <text evidence="7">Belongs to the glycosyltransferase 87 family.</text>
</comment>
<evidence type="ECO:0000256" key="3">
    <source>
        <dbReference type="ARBA" id="ARBA00022679"/>
    </source>
</evidence>
<proteinExistence type="inferred from homology"/>
<dbReference type="AlphaFoldDB" id="A0A9D1RR00"/>
<reference evidence="10" key="1">
    <citation type="journal article" date="2021" name="PeerJ">
        <title>Extensive microbial diversity within the chicken gut microbiome revealed by metagenomics and culture.</title>
        <authorList>
            <person name="Gilroy R."/>
            <person name="Ravi A."/>
            <person name="Getino M."/>
            <person name="Pursley I."/>
            <person name="Horton D.L."/>
            <person name="Alikhan N.F."/>
            <person name="Baker D."/>
            <person name="Gharbi K."/>
            <person name="Hall N."/>
            <person name="Watson M."/>
            <person name="Adriaenssens E.M."/>
            <person name="Foster-Nyarko E."/>
            <person name="Jarju S."/>
            <person name="Secka A."/>
            <person name="Antonio M."/>
            <person name="Oren A."/>
            <person name="Chaudhuri R.R."/>
            <person name="La Ragione R."/>
            <person name="Hildebrand F."/>
            <person name="Pallen M.J."/>
        </authorList>
    </citation>
    <scope>NUCLEOTIDE SEQUENCE</scope>
    <source>
        <strain evidence="10">CHK32-1732</strain>
    </source>
</reference>
<dbReference type="GO" id="GO:0016758">
    <property type="term" value="F:hexosyltransferase activity"/>
    <property type="evidence" value="ECO:0007669"/>
    <property type="project" value="InterPro"/>
</dbReference>
<gene>
    <name evidence="10" type="ORF">H9870_05540</name>
</gene>
<evidence type="ECO:0000256" key="9">
    <source>
        <dbReference type="SAM" id="Phobius"/>
    </source>
</evidence>
<feature type="transmembrane region" description="Helical" evidence="9">
    <location>
        <begin position="394"/>
        <end position="413"/>
    </location>
</feature>
<accession>A0A9D1RR00</accession>
<organism evidence="10 11">
    <name type="scientific">Candidatus Corynebacterium avicola</name>
    <dbReference type="NCBI Taxonomy" id="2838527"/>
    <lineage>
        <taxon>Bacteria</taxon>
        <taxon>Bacillati</taxon>
        <taxon>Actinomycetota</taxon>
        <taxon>Actinomycetes</taxon>
        <taxon>Mycobacteriales</taxon>
        <taxon>Corynebacteriaceae</taxon>
        <taxon>Corynebacterium</taxon>
    </lineage>
</organism>
<dbReference type="Proteomes" id="UP000824190">
    <property type="component" value="Unassembled WGS sequence"/>
</dbReference>
<evidence type="ECO:0000256" key="5">
    <source>
        <dbReference type="ARBA" id="ARBA00022989"/>
    </source>
</evidence>
<feature type="transmembrane region" description="Helical" evidence="9">
    <location>
        <begin position="198"/>
        <end position="223"/>
    </location>
</feature>
<evidence type="ECO:0000256" key="7">
    <source>
        <dbReference type="ARBA" id="ARBA00024033"/>
    </source>
</evidence>
<sequence length="451" mass="49725">MTTTSPTSDGRTPSRWASLRTPSGVLTMAAWPLAIMTMLHRVVLNPQNSHPTDDFSTVWDALHRFHDGVPVYNENYSFVDPHYLYSPGATLLLSPMTLAPSWGIGRVLFIAANAIAMVAALALLTKIIRQPLTGPVLPVALFLVFATESVTNTLLFSNINGILLLAEVLFLWWLLVGRGDASWTLGAGNGQKSRWANILAGVVIGLTITIKPQFAVLLFLPFVRAQWSAVISGLAVPVVFNLAAIPMMAQPGDYIDKLLPYLGEIRDYANSSISGVGVYYGMDDWMVLVLRGIAALAVAVAVLGLLRWRYSDPWMWAATSTGILMAGVFLVSSLGQMYYTMMLLPMIFTVFGRMSVMHNPVTWFGIYWCMSNDEWESDRWERAGNIVEYVRGTVGWGLIVITAAVCVVVWLVIDWRTGNNTPGGDVERNGEPETEPTTTKRGNDDDRRPHP</sequence>
<comment type="subcellular location">
    <subcellularLocation>
        <location evidence="1">Cell membrane</location>
        <topology evidence="1">Multi-pass membrane protein</topology>
    </subcellularLocation>
</comment>
<dbReference type="InterPro" id="IPR018584">
    <property type="entry name" value="GT87"/>
</dbReference>
<reference evidence="10" key="2">
    <citation type="submission" date="2021-04" db="EMBL/GenBank/DDBJ databases">
        <authorList>
            <person name="Gilroy R."/>
        </authorList>
    </citation>
    <scope>NUCLEOTIDE SEQUENCE</scope>
    <source>
        <strain evidence="10">CHK32-1732</strain>
    </source>
</reference>
<keyword evidence="2" id="KW-1003">Cell membrane</keyword>
<evidence type="ECO:0000256" key="6">
    <source>
        <dbReference type="ARBA" id="ARBA00023136"/>
    </source>
</evidence>
<dbReference type="Pfam" id="PF09594">
    <property type="entry name" value="GT87"/>
    <property type="match status" value="1"/>
</dbReference>
<dbReference type="GO" id="GO:0005886">
    <property type="term" value="C:plasma membrane"/>
    <property type="evidence" value="ECO:0007669"/>
    <property type="project" value="UniProtKB-SubCell"/>
</dbReference>
<keyword evidence="6 9" id="KW-0472">Membrane</keyword>
<evidence type="ECO:0000256" key="4">
    <source>
        <dbReference type="ARBA" id="ARBA00022692"/>
    </source>
</evidence>
<feature type="transmembrane region" description="Helical" evidence="9">
    <location>
        <begin position="338"/>
        <end position="356"/>
    </location>
</feature>
<keyword evidence="5 9" id="KW-1133">Transmembrane helix</keyword>
<name>A0A9D1RR00_9CORY</name>
<comment type="caution">
    <text evidence="10">The sequence shown here is derived from an EMBL/GenBank/DDBJ whole genome shotgun (WGS) entry which is preliminary data.</text>
</comment>
<feature type="transmembrane region" description="Helical" evidence="9">
    <location>
        <begin position="288"/>
        <end position="308"/>
    </location>
</feature>
<dbReference type="EMBL" id="DXGC01000053">
    <property type="protein sequence ID" value="HIW91106.1"/>
    <property type="molecule type" value="Genomic_DNA"/>
</dbReference>